<evidence type="ECO:0000313" key="2">
    <source>
        <dbReference type="Proteomes" id="UP001234297"/>
    </source>
</evidence>
<dbReference type="Proteomes" id="UP001234297">
    <property type="component" value="Chromosome 1"/>
</dbReference>
<dbReference type="EMBL" id="CM056809">
    <property type="protein sequence ID" value="KAJ8650585.1"/>
    <property type="molecule type" value="Genomic_DNA"/>
</dbReference>
<reference evidence="1 2" key="1">
    <citation type="journal article" date="2022" name="Hortic Res">
        <title>A haplotype resolved chromosomal level avocado genome allows analysis of novel avocado genes.</title>
        <authorList>
            <person name="Nath O."/>
            <person name="Fletcher S.J."/>
            <person name="Hayward A."/>
            <person name="Shaw L.M."/>
            <person name="Masouleh A.K."/>
            <person name="Furtado A."/>
            <person name="Henry R.J."/>
            <person name="Mitter N."/>
        </authorList>
    </citation>
    <scope>NUCLEOTIDE SEQUENCE [LARGE SCALE GENOMIC DNA]</scope>
    <source>
        <strain evidence="2">cv. Hass</strain>
    </source>
</reference>
<proteinExistence type="predicted"/>
<protein>
    <submittedName>
        <fullName evidence="1">Uncharacterized protein</fullName>
    </submittedName>
</protein>
<name>A0ACC2MYP9_PERAE</name>
<evidence type="ECO:0000313" key="1">
    <source>
        <dbReference type="EMBL" id="KAJ8650585.1"/>
    </source>
</evidence>
<sequence length="173" mass="19462">MGRLKKSVALLQPCFFLLTCLFSSLWFDLVWENGMGTELTEGNRGIRGGIYNNTDGNRVDWPSPCANSTSLAINFARGCSDDPQQPIANRVPLELNEPQDGRSPNHTSSLAQVRPRRSRISKPVQSKTIIVHPSQPLDQLVVDRKREAFRQHRRVEDPSLLQPPAEESTLVQF</sequence>
<keyword evidence="2" id="KW-1185">Reference proteome</keyword>
<comment type="caution">
    <text evidence="1">The sequence shown here is derived from an EMBL/GenBank/DDBJ whole genome shotgun (WGS) entry which is preliminary data.</text>
</comment>
<accession>A0ACC2MYP9</accession>
<organism evidence="1 2">
    <name type="scientific">Persea americana</name>
    <name type="common">Avocado</name>
    <dbReference type="NCBI Taxonomy" id="3435"/>
    <lineage>
        <taxon>Eukaryota</taxon>
        <taxon>Viridiplantae</taxon>
        <taxon>Streptophyta</taxon>
        <taxon>Embryophyta</taxon>
        <taxon>Tracheophyta</taxon>
        <taxon>Spermatophyta</taxon>
        <taxon>Magnoliopsida</taxon>
        <taxon>Magnoliidae</taxon>
        <taxon>Laurales</taxon>
        <taxon>Lauraceae</taxon>
        <taxon>Persea</taxon>
    </lineage>
</organism>
<gene>
    <name evidence="1" type="ORF">MRB53_003608</name>
</gene>